<feature type="compositionally biased region" description="Basic and acidic residues" evidence="15">
    <location>
        <begin position="855"/>
        <end position="869"/>
    </location>
</feature>
<sequence length="1189" mass="130275">MPHAQLTHLHRTVTGPTVPVNITAQQRDRAFTPPSPCQALFPPRSFSLPAFGSLRGSRCSSPENQPSQRPRGSSNTHPISALSSTHVPIQPPELLLHSVTTTHHTLPRPQSSVLTSPRHTPTRPWPGLVCKARLISDSSLSRCHHDFFSTHSGRPGATAKAVTPPPARNLFSPSAAHARKLALDRDVIVSVLESSATRRDAKGYLQKYASKKEAATPTSKPDSPQFFQGLQPSPQQPEGLSSGQGTEQLGVDEELTKVAIVKLREPQQLPDDTLAGIAKTLSQLRALGLLAIVIVDCGIRQCRKTFEHEALRLCEAIDSSFGQPVARFADGVFIRQPRNGPPKDTYLPSPIFSGSVRVDDQGMLSRALRRNKIVVLPSVARPDDLSSPRPTNAHDTLLALAKYLIGMQFAPSEGLSNEGHGSRPSRTASVERVILLDPLGGIPMLGKANVAHRFINLEQEYTTLMGQLNDAHGSSTGPGEQAMSLKLSHAENLTLAKDALSLLPSSSSALITTPLAAANKKQPSDSTSLQLDDMVATRNRRNPLLHNLLTDRPAFSPSLPLQRIKDESHGGLRTVDVSAATLVKRGMPVTILPEPRDRPWRPPEPGSPRLRLTDTSVDLPRLVHLIEDSFGRKLDVQDYLNRVNENLAGIIIAGEYEGGAILTWEQPDGLSEQQAFEQGRFVPYLDKFAVLKSRQGSAGVADIVFNAMVQDCFPEGVCWRSRKNNPVNKWYSERSAGVLQLPDSNWTMFWTTAGLSVEHPMFQDYKASCVLRQPEKTSPGKFREFGGIAAWYIWLQGIDKVVDAGGSPTIHLHCKRAGVPSRTPGGNAHAGPLQRSAVGPPQARQEGTYFAQSPRRSERPHEQNPNRRRIAKMDFKGFGKNLSNFGAQFTPFASRTIQFTKEQFGQTQLPDEYLELEKRADALKQAHQKMLAVTSPYQNETYDYPPNIKETFQDLGRTVSEKVHLLSSATSTSEAQAALVAPPSAKPQPKTFSHAIARASLSSSQLLHQSHTGAGEDPLATALEKYALTMERVGEARLAQDSQIQSRFLAGWSTTLNTNLNFATRARKNVEKSRLSLDAVKAHAKGTTFKLGGHGAQAEGQEEQELSPEAQEEIEKAEDEFVTQTEEAVGVMKNVLDSPEPLRNLCELLAAQIEYHKKAYEVLSELAPFVDGLQAEQEASYRKSREEAS</sequence>
<dbReference type="Gene3D" id="3.40.630.30">
    <property type="match status" value="1"/>
</dbReference>
<comment type="function">
    <text evidence="1">N-acetylglutamate synthase involved in arginine biosynthesis.</text>
</comment>
<dbReference type="CDD" id="cd07600">
    <property type="entry name" value="BAR_Gvp36"/>
    <property type="match status" value="1"/>
</dbReference>
<proteinExistence type="inferred from homology"/>
<dbReference type="Pfam" id="PF04768">
    <property type="entry name" value="NAT"/>
    <property type="match status" value="1"/>
</dbReference>
<dbReference type="FunFam" id="3.40.630.30:FF:000049">
    <property type="entry name" value="Amino-acid acetyltransferase, mitochondrial"/>
    <property type="match status" value="1"/>
</dbReference>
<dbReference type="PROSITE" id="PS51731">
    <property type="entry name" value="GNAT_NAGS"/>
    <property type="match status" value="1"/>
</dbReference>
<dbReference type="PANTHER" id="PTHR23342">
    <property type="entry name" value="N-ACETYLGLUTAMATE SYNTHASE"/>
    <property type="match status" value="1"/>
</dbReference>
<dbReference type="PANTHER" id="PTHR23342:SF4">
    <property type="entry name" value="AMINO-ACID ACETYLTRANSFERASE, MITOCHONDRIAL"/>
    <property type="match status" value="1"/>
</dbReference>
<reference evidence="17 18" key="1">
    <citation type="journal article" date="2016" name="Front. Microbiol.">
        <title>Genome and transcriptome sequences reveal the specific parasitism of the nematophagous Purpureocillium lilacinum 36-1.</title>
        <authorList>
            <person name="Xie J."/>
            <person name="Li S."/>
            <person name="Mo C."/>
            <person name="Xiao X."/>
            <person name="Peng D."/>
            <person name="Wang G."/>
            <person name="Xiao Y."/>
        </authorList>
    </citation>
    <scope>NUCLEOTIDE SEQUENCE [LARGE SCALE GENOMIC DNA]</scope>
    <source>
        <strain evidence="17 18">36-1</strain>
    </source>
</reference>
<evidence type="ECO:0000256" key="8">
    <source>
        <dbReference type="ARBA" id="ARBA00022679"/>
    </source>
</evidence>
<dbReference type="EMBL" id="LCWV01000009">
    <property type="protein sequence ID" value="PWI70684.1"/>
    <property type="molecule type" value="Genomic_DNA"/>
</dbReference>
<keyword evidence="7" id="KW-0028">Amino-acid biosynthesis</keyword>
<feature type="region of interest" description="Disordered" evidence="15">
    <location>
        <begin position="593"/>
        <end position="612"/>
    </location>
</feature>
<evidence type="ECO:0000256" key="15">
    <source>
        <dbReference type="SAM" id="MobiDB-lite"/>
    </source>
</evidence>
<keyword evidence="9" id="KW-0809">Transit peptide</keyword>
<feature type="compositionally biased region" description="Polar residues" evidence="15">
    <location>
        <begin position="216"/>
        <end position="246"/>
    </location>
</feature>
<dbReference type="InterPro" id="IPR018859">
    <property type="entry name" value="BAR_dom-cont"/>
</dbReference>
<feature type="region of interest" description="Disordered" evidence="15">
    <location>
        <begin position="52"/>
        <end position="84"/>
    </location>
</feature>
<evidence type="ECO:0000256" key="14">
    <source>
        <dbReference type="ARBA" id="ARBA00048372"/>
    </source>
</evidence>
<keyword evidence="8" id="KW-0808">Transferase</keyword>
<evidence type="ECO:0000256" key="6">
    <source>
        <dbReference type="ARBA" id="ARBA00018802"/>
    </source>
</evidence>
<evidence type="ECO:0000256" key="13">
    <source>
        <dbReference type="ARBA" id="ARBA00033251"/>
    </source>
</evidence>
<dbReference type="Pfam" id="PF10455">
    <property type="entry name" value="BAR_2"/>
    <property type="match status" value="1"/>
</dbReference>
<evidence type="ECO:0000313" key="18">
    <source>
        <dbReference type="Proteomes" id="UP000245956"/>
    </source>
</evidence>
<evidence type="ECO:0000256" key="9">
    <source>
        <dbReference type="ARBA" id="ARBA00022946"/>
    </source>
</evidence>
<protein>
    <recommendedName>
        <fullName evidence="6">Amino-acid acetyltransferase, mitochondrial</fullName>
        <ecNumber evidence="5">2.3.1.1</ecNumber>
    </recommendedName>
    <alternativeName>
        <fullName evidence="12">Glutamate N-acetyltransferase</fullName>
    </alternativeName>
    <alternativeName>
        <fullName evidence="13">N-acetylglutamate synthase</fullName>
    </alternativeName>
</protein>
<comment type="similarity">
    <text evidence="4">Belongs to the acetyltransferase family.</text>
</comment>
<accession>A0A2U3E882</accession>
<evidence type="ECO:0000256" key="4">
    <source>
        <dbReference type="ARBA" id="ARBA00008694"/>
    </source>
</evidence>
<keyword evidence="11" id="KW-0012">Acyltransferase</keyword>
<comment type="pathway">
    <text evidence="3">Amino-acid biosynthesis; L-arginine biosynthesis; N(2)-acetyl-L-ornithine from L-glutamate: step 1/4.</text>
</comment>
<dbReference type="UniPathway" id="UPA00068"/>
<evidence type="ECO:0000256" key="12">
    <source>
        <dbReference type="ARBA" id="ARBA00030346"/>
    </source>
</evidence>
<feature type="compositionally biased region" description="Polar residues" evidence="15">
    <location>
        <begin position="58"/>
        <end position="84"/>
    </location>
</feature>
<feature type="compositionally biased region" description="Acidic residues" evidence="15">
    <location>
        <begin position="1100"/>
        <end position="1110"/>
    </location>
</feature>
<evidence type="ECO:0000256" key="2">
    <source>
        <dbReference type="ARBA" id="ARBA00004173"/>
    </source>
</evidence>
<evidence type="ECO:0000256" key="3">
    <source>
        <dbReference type="ARBA" id="ARBA00004925"/>
    </source>
</evidence>
<evidence type="ECO:0000256" key="11">
    <source>
        <dbReference type="ARBA" id="ARBA00023315"/>
    </source>
</evidence>
<evidence type="ECO:0000256" key="7">
    <source>
        <dbReference type="ARBA" id="ARBA00022605"/>
    </source>
</evidence>
<dbReference type="GO" id="GO:0006592">
    <property type="term" value="P:ornithine biosynthetic process"/>
    <property type="evidence" value="ECO:0007669"/>
    <property type="project" value="TreeGrafter"/>
</dbReference>
<evidence type="ECO:0000313" key="17">
    <source>
        <dbReference type="EMBL" id="PWI70684.1"/>
    </source>
</evidence>
<organism evidence="17 18">
    <name type="scientific">Purpureocillium lilacinum</name>
    <name type="common">Paecilomyces lilacinus</name>
    <dbReference type="NCBI Taxonomy" id="33203"/>
    <lineage>
        <taxon>Eukaryota</taxon>
        <taxon>Fungi</taxon>
        <taxon>Dikarya</taxon>
        <taxon>Ascomycota</taxon>
        <taxon>Pezizomycotina</taxon>
        <taxon>Sordariomycetes</taxon>
        <taxon>Hypocreomycetidae</taxon>
        <taxon>Hypocreales</taxon>
        <taxon>Ophiocordycipitaceae</taxon>
        <taxon>Purpureocillium</taxon>
    </lineage>
</organism>
<gene>
    <name evidence="17" type="ORF">PCL_13083</name>
</gene>
<comment type="catalytic activity">
    <reaction evidence="14">
        <text>L-glutamate + acetyl-CoA = N-acetyl-L-glutamate + CoA + H(+)</text>
        <dbReference type="Rhea" id="RHEA:24292"/>
        <dbReference type="ChEBI" id="CHEBI:15378"/>
        <dbReference type="ChEBI" id="CHEBI:29985"/>
        <dbReference type="ChEBI" id="CHEBI:44337"/>
        <dbReference type="ChEBI" id="CHEBI:57287"/>
        <dbReference type="ChEBI" id="CHEBI:57288"/>
        <dbReference type="EC" id="2.3.1.1"/>
    </reaction>
</comment>
<dbReference type="Proteomes" id="UP000245956">
    <property type="component" value="Unassembled WGS sequence"/>
</dbReference>
<keyword evidence="10" id="KW-0496">Mitochondrion</keyword>
<dbReference type="GO" id="GO:0006526">
    <property type="term" value="P:L-arginine biosynthetic process"/>
    <property type="evidence" value="ECO:0007669"/>
    <property type="project" value="UniProtKB-UniPathway"/>
</dbReference>
<dbReference type="InterPro" id="IPR027267">
    <property type="entry name" value="AH/BAR_dom_sf"/>
</dbReference>
<comment type="caution">
    <text evidence="17">The sequence shown here is derived from an EMBL/GenBank/DDBJ whole genome shotgun (WGS) entry which is preliminary data.</text>
</comment>
<feature type="region of interest" description="Disordered" evidence="15">
    <location>
        <begin position="209"/>
        <end position="246"/>
    </location>
</feature>
<dbReference type="InterPro" id="IPR006855">
    <property type="entry name" value="Vertebrate-like_GNAT_dom"/>
</dbReference>
<comment type="subcellular location">
    <subcellularLocation>
        <location evidence="2">Mitochondrion</location>
    </subcellularLocation>
</comment>
<dbReference type="GO" id="GO:0004042">
    <property type="term" value="F:L-glutamate N-acetyltransferase activity"/>
    <property type="evidence" value="ECO:0007669"/>
    <property type="project" value="TreeGrafter"/>
</dbReference>
<dbReference type="AlphaFoldDB" id="A0A2U3E882"/>
<evidence type="ECO:0000256" key="5">
    <source>
        <dbReference type="ARBA" id="ARBA00012697"/>
    </source>
</evidence>
<dbReference type="EC" id="2.3.1.1" evidence="5"/>
<feature type="region of interest" description="Disordered" evidence="15">
    <location>
        <begin position="1090"/>
        <end position="1110"/>
    </location>
</feature>
<dbReference type="GO" id="GO:0005759">
    <property type="term" value="C:mitochondrial matrix"/>
    <property type="evidence" value="ECO:0007669"/>
    <property type="project" value="TreeGrafter"/>
</dbReference>
<evidence type="ECO:0000256" key="10">
    <source>
        <dbReference type="ARBA" id="ARBA00023128"/>
    </source>
</evidence>
<dbReference type="Gene3D" id="1.20.1270.60">
    <property type="entry name" value="Arfaptin homology (AH) domain/BAR domain"/>
    <property type="match status" value="1"/>
</dbReference>
<feature type="region of interest" description="Disordered" evidence="15">
    <location>
        <begin position="815"/>
        <end position="869"/>
    </location>
</feature>
<evidence type="ECO:0000259" key="16">
    <source>
        <dbReference type="PROSITE" id="PS51731"/>
    </source>
</evidence>
<dbReference type="SUPFAM" id="SSF103657">
    <property type="entry name" value="BAR/IMD domain-like"/>
    <property type="match status" value="1"/>
</dbReference>
<feature type="domain" description="N-acetyltransferase" evidence="16">
    <location>
        <begin position="606"/>
        <end position="774"/>
    </location>
</feature>
<name>A0A2U3E882_PURLI</name>
<evidence type="ECO:0000256" key="1">
    <source>
        <dbReference type="ARBA" id="ARBA00002294"/>
    </source>
</evidence>